<feature type="non-terminal residue" evidence="1">
    <location>
        <position position="1"/>
    </location>
</feature>
<keyword evidence="2" id="KW-1185">Reference proteome</keyword>
<evidence type="ECO:0000313" key="1">
    <source>
        <dbReference type="EMBL" id="PAA76349.1"/>
    </source>
</evidence>
<sequence length="97" mass="10720">SRTCQETPTSTYAMNKRQFALVLLAVACFAATQTLGRPSREPELLDADDADTSVADQLLNALAETEDGLDAVPKDRKWFITGNSRAPTHSNYRFYHG</sequence>
<protein>
    <submittedName>
        <fullName evidence="1">Uncharacterized protein</fullName>
    </submittedName>
</protein>
<comment type="caution">
    <text evidence="1">The sequence shown here is derived from an EMBL/GenBank/DDBJ whole genome shotgun (WGS) entry which is preliminary data.</text>
</comment>
<organism evidence="1 2">
    <name type="scientific">Macrostomum lignano</name>
    <dbReference type="NCBI Taxonomy" id="282301"/>
    <lineage>
        <taxon>Eukaryota</taxon>
        <taxon>Metazoa</taxon>
        <taxon>Spiralia</taxon>
        <taxon>Lophotrochozoa</taxon>
        <taxon>Platyhelminthes</taxon>
        <taxon>Rhabditophora</taxon>
        <taxon>Macrostomorpha</taxon>
        <taxon>Macrostomida</taxon>
        <taxon>Macrostomidae</taxon>
        <taxon>Macrostomum</taxon>
    </lineage>
</organism>
<accession>A0A267FTL7</accession>
<reference evidence="1 2" key="1">
    <citation type="submission" date="2017-06" db="EMBL/GenBank/DDBJ databases">
        <title>A platform for efficient transgenesis in Macrostomum lignano, a flatworm model organism for stem cell research.</title>
        <authorList>
            <person name="Berezikov E."/>
        </authorList>
    </citation>
    <scope>NUCLEOTIDE SEQUENCE [LARGE SCALE GENOMIC DNA]</scope>
    <source>
        <strain evidence="1">DV1</strain>
        <tissue evidence="1">Whole organism</tissue>
    </source>
</reference>
<evidence type="ECO:0000313" key="2">
    <source>
        <dbReference type="Proteomes" id="UP000215902"/>
    </source>
</evidence>
<proteinExistence type="predicted"/>
<dbReference type="EMBL" id="NIVC01000827">
    <property type="protein sequence ID" value="PAA76349.1"/>
    <property type="molecule type" value="Genomic_DNA"/>
</dbReference>
<dbReference type="AlphaFoldDB" id="A0A267FTL7"/>
<name>A0A267FTL7_9PLAT</name>
<dbReference type="Proteomes" id="UP000215902">
    <property type="component" value="Unassembled WGS sequence"/>
</dbReference>
<gene>
    <name evidence="1" type="ORF">BOX15_Mlig008899g1</name>
</gene>